<gene>
    <name evidence="2" type="ORF">GCM10011573_36860</name>
</gene>
<dbReference type="Proteomes" id="UP000630615">
    <property type="component" value="Unassembled WGS sequence"/>
</dbReference>
<feature type="domain" description="HTH-type transcriptional regulator Rgg C-terminal" evidence="1">
    <location>
        <begin position="42"/>
        <end position="130"/>
    </location>
</feature>
<dbReference type="Gene3D" id="1.25.40.400">
    <property type="match status" value="1"/>
</dbReference>
<reference evidence="3" key="1">
    <citation type="journal article" date="2019" name="Int. J. Syst. Evol. Microbiol.">
        <title>The Global Catalogue of Microorganisms (GCM) 10K type strain sequencing project: providing services to taxonomists for standard genome sequencing and annotation.</title>
        <authorList>
            <consortium name="The Broad Institute Genomics Platform"/>
            <consortium name="The Broad Institute Genome Sequencing Center for Infectious Disease"/>
            <person name="Wu L."/>
            <person name="Ma J."/>
        </authorList>
    </citation>
    <scope>NUCLEOTIDE SEQUENCE [LARGE SCALE GENOMIC DNA]</scope>
    <source>
        <strain evidence="3">CGMCC 1.15942</strain>
    </source>
</reference>
<sequence length="159" mass="18489">MDSLNSFEYLVAVFFVCIIKTPLIDYSEQLVRISSIGARDYTTKKFAYSAWLNAISTSLYRENYEFAEKYIDLASKLNQDKANYNFRMNLRYLDHLTKYLKTGDLDFMKPINNFISILEDIGDHAFAQNVKDEVKLLTHNKGKNDVDKNKYGVVGIREN</sequence>
<dbReference type="EMBL" id="BMKI01000017">
    <property type="protein sequence ID" value="GGD03999.1"/>
    <property type="molecule type" value="Genomic_DNA"/>
</dbReference>
<dbReference type="Pfam" id="PF21259">
    <property type="entry name" value="Rgg_C"/>
    <property type="match status" value="1"/>
</dbReference>
<evidence type="ECO:0000259" key="1">
    <source>
        <dbReference type="Pfam" id="PF21259"/>
    </source>
</evidence>
<name>A0ABQ1PV18_9ENTE</name>
<proteinExistence type="predicted"/>
<protein>
    <recommendedName>
        <fullName evidence="1">HTH-type transcriptional regulator Rgg C-terminal domain-containing protein</fullName>
    </recommendedName>
</protein>
<dbReference type="InterPro" id="IPR011990">
    <property type="entry name" value="TPR-like_helical_dom_sf"/>
</dbReference>
<evidence type="ECO:0000313" key="2">
    <source>
        <dbReference type="EMBL" id="GGD03999.1"/>
    </source>
</evidence>
<comment type="caution">
    <text evidence="2">The sequence shown here is derived from an EMBL/GenBank/DDBJ whole genome shotgun (WGS) entry which is preliminary data.</text>
</comment>
<evidence type="ECO:0000313" key="3">
    <source>
        <dbReference type="Proteomes" id="UP000630615"/>
    </source>
</evidence>
<accession>A0ABQ1PV18</accession>
<dbReference type="SUPFAM" id="SSF48452">
    <property type="entry name" value="TPR-like"/>
    <property type="match status" value="1"/>
</dbReference>
<dbReference type="InterPro" id="IPR010057">
    <property type="entry name" value="Transcription_activator_Rgg_C"/>
</dbReference>
<organism evidence="2 3">
    <name type="scientific">Enterococcus wangshanyuanii</name>
    <dbReference type="NCBI Taxonomy" id="2005703"/>
    <lineage>
        <taxon>Bacteria</taxon>
        <taxon>Bacillati</taxon>
        <taxon>Bacillota</taxon>
        <taxon>Bacilli</taxon>
        <taxon>Lactobacillales</taxon>
        <taxon>Enterococcaceae</taxon>
        <taxon>Enterococcus</taxon>
    </lineage>
</organism>
<keyword evidence="3" id="KW-1185">Reference proteome</keyword>